<dbReference type="RefSeq" id="WP_272462545.1">
    <property type="nucleotide sequence ID" value="NZ_JAPFQL010000048.1"/>
</dbReference>
<evidence type="ECO:0000256" key="1">
    <source>
        <dbReference type="SAM" id="MobiDB-lite"/>
    </source>
</evidence>
<gene>
    <name evidence="3" type="ORF">OO014_11935</name>
</gene>
<evidence type="ECO:0000256" key="2">
    <source>
        <dbReference type="SAM" id="Phobius"/>
    </source>
</evidence>
<feature type="region of interest" description="Disordered" evidence="1">
    <location>
        <begin position="1"/>
        <end position="31"/>
    </location>
</feature>
<keyword evidence="2" id="KW-0812">Transmembrane</keyword>
<accession>A0ABT5GI89</accession>
<reference evidence="3 4" key="1">
    <citation type="submission" date="2022-11" db="EMBL/GenBank/DDBJ databases">
        <title>Anaerobic phenanthrene biodegradation by a DNRA strain PheN6.</title>
        <authorList>
            <person name="Zhang Z."/>
        </authorList>
    </citation>
    <scope>NUCLEOTIDE SEQUENCE [LARGE SCALE GENOMIC DNA]</scope>
    <source>
        <strain evidence="3 4">PheN6</strain>
    </source>
</reference>
<protein>
    <submittedName>
        <fullName evidence="3">Uncharacterized protein</fullName>
    </submittedName>
</protein>
<feature type="transmembrane region" description="Helical" evidence="2">
    <location>
        <begin position="56"/>
        <end position="77"/>
    </location>
</feature>
<organism evidence="3 4">
    <name type="scientific">Intrasporangium calvum</name>
    <dbReference type="NCBI Taxonomy" id="53358"/>
    <lineage>
        <taxon>Bacteria</taxon>
        <taxon>Bacillati</taxon>
        <taxon>Actinomycetota</taxon>
        <taxon>Actinomycetes</taxon>
        <taxon>Micrococcales</taxon>
        <taxon>Intrasporangiaceae</taxon>
        <taxon>Intrasporangium</taxon>
    </lineage>
</organism>
<keyword evidence="2" id="KW-1133">Transmembrane helix</keyword>
<name>A0ABT5GI89_9MICO</name>
<evidence type="ECO:0000313" key="4">
    <source>
        <dbReference type="Proteomes" id="UP001150259"/>
    </source>
</evidence>
<proteinExistence type="predicted"/>
<dbReference type="EMBL" id="JAPFQL010000048">
    <property type="protein sequence ID" value="MDC5697970.1"/>
    <property type="molecule type" value="Genomic_DNA"/>
</dbReference>
<feature type="region of interest" description="Disordered" evidence="1">
    <location>
        <begin position="126"/>
        <end position="150"/>
    </location>
</feature>
<comment type="caution">
    <text evidence="3">The sequence shown here is derived from an EMBL/GenBank/DDBJ whole genome shotgun (WGS) entry which is preliminary data.</text>
</comment>
<feature type="compositionally biased region" description="Polar residues" evidence="1">
    <location>
        <begin position="14"/>
        <end position="25"/>
    </location>
</feature>
<sequence>MAGHLSDHPPVAVTETSDPPESSEGTAPDRGKGVWATVRAGIGAALGVLPHLMHHIGFLAGAAVLTGALGNGVLYVVGLLMSIPMLRRLRARFRTRWAPAIGVAVFTALFSLSAFVIGPAIGGGAEEPPATTPTPAPVVTTTPVDHEEHH</sequence>
<feature type="transmembrane region" description="Helical" evidence="2">
    <location>
        <begin position="97"/>
        <end position="121"/>
    </location>
</feature>
<evidence type="ECO:0000313" key="3">
    <source>
        <dbReference type="EMBL" id="MDC5697970.1"/>
    </source>
</evidence>
<keyword evidence="4" id="KW-1185">Reference proteome</keyword>
<dbReference type="Proteomes" id="UP001150259">
    <property type="component" value="Unassembled WGS sequence"/>
</dbReference>
<keyword evidence="2" id="KW-0472">Membrane</keyword>